<keyword evidence="2" id="KW-1185">Reference proteome</keyword>
<evidence type="ECO:0000313" key="2">
    <source>
        <dbReference type="Proteomes" id="UP000478052"/>
    </source>
</evidence>
<reference evidence="1 2" key="1">
    <citation type="submission" date="2019-08" db="EMBL/GenBank/DDBJ databases">
        <title>Whole genome of Aphis craccivora.</title>
        <authorList>
            <person name="Voronova N.V."/>
            <person name="Shulinski R.S."/>
            <person name="Bandarenka Y.V."/>
            <person name="Zhorov D.G."/>
            <person name="Warner D."/>
        </authorList>
    </citation>
    <scope>NUCLEOTIDE SEQUENCE [LARGE SCALE GENOMIC DNA]</scope>
    <source>
        <strain evidence="1">180601</strain>
        <tissue evidence="1">Whole Body</tissue>
    </source>
</reference>
<gene>
    <name evidence="1" type="ORF">FWK35_00017492</name>
</gene>
<dbReference type="OrthoDB" id="6606864at2759"/>
<proteinExistence type="predicted"/>
<dbReference type="AlphaFoldDB" id="A0A6G0Y2L0"/>
<dbReference type="EMBL" id="VUJU01006717">
    <property type="protein sequence ID" value="KAF0747780.1"/>
    <property type="molecule type" value="Genomic_DNA"/>
</dbReference>
<organism evidence="1 2">
    <name type="scientific">Aphis craccivora</name>
    <name type="common">Cowpea aphid</name>
    <dbReference type="NCBI Taxonomy" id="307492"/>
    <lineage>
        <taxon>Eukaryota</taxon>
        <taxon>Metazoa</taxon>
        <taxon>Ecdysozoa</taxon>
        <taxon>Arthropoda</taxon>
        <taxon>Hexapoda</taxon>
        <taxon>Insecta</taxon>
        <taxon>Pterygota</taxon>
        <taxon>Neoptera</taxon>
        <taxon>Paraneoptera</taxon>
        <taxon>Hemiptera</taxon>
        <taxon>Sternorrhyncha</taxon>
        <taxon>Aphidomorpha</taxon>
        <taxon>Aphidoidea</taxon>
        <taxon>Aphididae</taxon>
        <taxon>Aphidini</taxon>
        <taxon>Aphis</taxon>
        <taxon>Aphis</taxon>
    </lineage>
</organism>
<accession>A0A6G0Y2L0</accession>
<protein>
    <submittedName>
        <fullName evidence="1">Uncharacterized protein</fullName>
    </submittedName>
</protein>
<name>A0A6G0Y2L0_APHCR</name>
<evidence type="ECO:0000313" key="1">
    <source>
        <dbReference type="EMBL" id="KAF0747780.1"/>
    </source>
</evidence>
<sequence>MVNKTSMVVISGAISNSLDQFKIRNLEGRPLLLPLNKEARPMGKTELLVAVKEIKRVFRIKTDKNFYIQFEKLNNREIIFEVDIGTYNKSGRLLNLVETHNIMCKKNHHTTYAHDPRMDVKYIKCIFDYVIRKQRYENLIKHF</sequence>
<dbReference type="Proteomes" id="UP000478052">
    <property type="component" value="Unassembled WGS sequence"/>
</dbReference>
<comment type="caution">
    <text evidence="1">The sequence shown here is derived from an EMBL/GenBank/DDBJ whole genome shotgun (WGS) entry which is preliminary data.</text>
</comment>